<feature type="domain" description="WDR11 first beta-propeller" evidence="1">
    <location>
        <begin position="32"/>
        <end position="180"/>
    </location>
</feature>
<dbReference type="Pfam" id="PF23752">
    <property type="entry name" value="Beta-prop_WDR11_2nd"/>
    <property type="match status" value="1"/>
</dbReference>
<dbReference type="InterPro" id="IPR057854">
    <property type="entry name" value="TPR_WDR11"/>
</dbReference>
<dbReference type="SMART" id="SM00320">
    <property type="entry name" value="WD40"/>
    <property type="match status" value="5"/>
</dbReference>
<evidence type="ECO:0000313" key="5">
    <source>
        <dbReference type="Proteomes" id="UP000440578"/>
    </source>
</evidence>
<evidence type="ECO:0000313" key="4">
    <source>
        <dbReference type="EMBL" id="KAF0305652.1"/>
    </source>
</evidence>
<dbReference type="Proteomes" id="UP000440578">
    <property type="component" value="Unassembled WGS sequence"/>
</dbReference>
<feature type="domain" description="WDR11 second beta-propeller" evidence="2">
    <location>
        <begin position="389"/>
        <end position="645"/>
    </location>
</feature>
<dbReference type="InterPro" id="IPR039694">
    <property type="entry name" value="WDR11"/>
</dbReference>
<dbReference type="Gene3D" id="2.130.10.10">
    <property type="entry name" value="YVTN repeat-like/Quinoprotein amine dehydrogenase"/>
    <property type="match status" value="3"/>
</dbReference>
<feature type="domain" description="WDR11 TPR" evidence="3">
    <location>
        <begin position="1169"/>
        <end position="1311"/>
    </location>
</feature>
<keyword evidence="5" id="KW-1185">Reference proteome</keyword>
<dbReference type="InterPro" id="IPR057852">
    <property type="entry name" value="Beta-prop_WDR11_1st"/>
</dbReference>
<gene>
    <name evidence="4" type="primary">WDR11</name>
    <name evidence="4" type="ORF">FJT64_002550</name>
</gene>
<organism evidence="4 5">
    <name type="scientific">Amphibalanus amphitrite</name>
    <name type="common">Striped barnacle</name>
    <name type="synonym">Balanus amphitrite</name>
    <dbReference type="NCBI Taxonomy" id="1232801"/>
    <lineage>
        <taxon>Eukaryota</taxon>
        <taxon>Metazoa</taxon>
        <taxon>Ecdysozoa</taxon>
        <taxon>Arthropoda</taxon>
        <taxon>Crustacea</taxon>
        <taxon>Multicrustacea</taxon>
        <taxon>Cirripedia</taxon>
        <taxon>Thoracica</taxon>
        <taxon>Thoracicalcarea</taxon>
        <taxon>Balanomorpha</taxon>
        <taxon>Balanoidea</taxon>
        <taxon>Balanidae</taxon>
        <taxon>Amphibalaninae</taxon>
        <taxon>Amphibalanus</taxon>
    </lineage>
</organism>
<reference evidence="4 5" key="1">
    <citation type="submission" date="2019-07" db="EMBL/GenBank/DDBJ databases">
        <title>Draft genome assembly of a fouling barnacle, Amphibalanus amphitrite (Darwin, 1854): The first reference genome for Thecostraca.</title>
        <authorList>
            <person name="Kim W."/>
        </authorList>
    </citation>
    <scope>NUCLEOTIDE SEQUENCE [LARGE SCALE GENOMIC DNA]</scope>
    <source>
        <strain evidence="4">SNU_AA5</strain>
        <tissue evidence="4">Soma without cirri and trophi</tissue>
    </source>
</reference>
<protein>
    <submittedName>
        <fullName evidence="4">WD repeat-containing protein 11</fullName>
    </submittedName>
</protein>
<dbReference type="InterPro" id="IPR036322">
    <property type="entry name" value="WD40_repeat_dom_sf"/>
</dbReference>
<dbReference type="InterPro" id="IPR057853">
    <property type="entry name" value="Beta-prop_WDR11_2nd"/>
</dbReference>
<evidence type="ECO:0000259" key="1">
    <source>
        <dbReference type="Pfam" id="PF23751"/>
    </source>
</evidence>
<sequence length="1331" mass="146241">MASGVELPAPSKLPHIVPRTIPGGSLQPEIRGAMDWGWQGLLAYSCNYTVVVIDPLTQQLVQTLDKHKALVTKVKWQRSQLDARFAYRAVLASADASGHIVIWDVKEGFFTMVLQDSWRPVSDMSWVYHTDGCGHLLLAAHPPNSLVLWDSDNGNKLWKKTYNEQILSFDLDPFDPRKLASTPTYDEKSTKDKLKKKVLDLVTGDIPGPEEAALGQQECVHLSYHRARRHLLLLVFGRQVLLVDTQLGRAVGAVPADKSGSPFTQVMSCSRADALLTVCESGVAAVRTRAAGDELSYESRGHTDAPRLTRHLRLSAAALDPASEARLAVLLSDGRSLLWELGAGGGGRRPLWPRPPARLLLAGLLTPGPAAPTVLRMCPPLTTKNWQEFVPRLACGTAAGALLVLDVARGCVLAELAAHSAAVAGIEWCSLTALLSWARPAPAGGGGGGARSELLLTDVRTGQSVAPRAERADSEPIGSVRVSPLKQYFIVVFREQPAELWELSSLTQLRALPASLPPLTALEWSPVHSARRRAGSGASETDGARALAKEHFVFTDPTGQMYHFSVEGNQVRDGTRIPADPAVGTVTGISWKGEQLVLGDAEGQLCIWDLAKQLSHTVPTHRGAIRKLKFAPGRGNMKLLVLFADGVDIWDTRTDGEWGSWDIWDGQWDIGDIWDGQWDIGDIWDGQWDIGYIWDGQWDIGDIWDGQWDIGDIWDGQWDIWDGQWDVGDIWDGQWDIGDIWDGQWDIWDGQWDIGDIWDGQWDIGDIWDGQWDIGDIWDGQWDIGDIWDGQWDIGDIWDGQWDIGDIWDGPWDIWDGQWDIGDIWDGQWDIGDIWDTRTDQRLSQLRSPRDGHPVHDCDWVSSDKPVLLTADNCVRVMDLELRQASSPTDLYQYREPVCHPCLMSLGSVSALEQYLFNSTSLSPEPVCHPCLMSLGSVSALEQYLFNSTSLSPEPVCHPCLMSLGSVSALEQYLFNSTSLSPEPVCHPCLMSLGSVSALEQYLFNSTSLSPEPVCHPCLMSLGSVSALEQYLFNKPVCHPCLMSLGSVSALEQYLFNAGEGDYTGDDRGVCQFLQTLPADLLVWLRAADTSPEQRGLVAAHLLGNESAARLWRLACHHLGRRRPSADGKHTDFIGPDFDLLCDSEMYLEQLRDRVALRLGQWPAAGAADEVTRQLVALGQPERAAQLLLETEPADTGFYTNCLRACVLTSGPRAGDGSGVAKLVATSLIAAGHVHKGVEILVVAGQAADGCRYLQASGLWEEALLLARCRLAAADAAAVIGKHADHLISVGREREAVLFLISAEQFPRAAELVRRRDAPLHRILETVAARG</sequence>
<proteinExistence type="predicted"/>
<dbReference type="PANTHER" id="PTHR14593">
    <property type="entry name" value="WD REPEAT-CONTAINING PROTEIN 11"/>
    <property type="match status" value="1"/>
</dbReference>
<dbReference type="InterPro" id="IPR001680">
    <property type="entry name" value="WD40_rpt"/>
</dbReference>
<comment type="caution">
    <text evidence="4">The sequence shown here is derived from an EMBL/GenBank/DDBJ whole genome shotgun (WGS) entry which is preliminary data.</text>
</comment>
<dbReference type="PANTHER" id="PTHR14593:SF5">
    <property type="entry name" value="WD REPEAT-CONTAINING PROTEIN 11"/>
    <property type="match status" value="1"/>
</dbReference>
<accession>A0A6A4WSP6</accession>
<dbReference type="Pfam" id="PF23751">
    <property type="entry name" value="Beta-prop_WDR11_1st"/>
    <property type="match status" value="1"/>
</dbReference>
<name>A0A6A4WSP6_AMPAM</name>
<dbReference type="InterPro" id="IPR015943">
    <property type="entry name" value="WD40/YVTN_repeat-like_dom_sf"/>
</dbReference>
<dbReference type="EMBL" id="VIIS01000736">
    <property type="protein sequence ID" value="KAF0305652.1"/>
    <property type="molecule type" value="Genomic_DNA"/>
</dbReference>
<dbReference type="Pfam" id="PF23753">
    <property type="entry name" value="TPR_WDR11"/>
    <property type="match status" value="1"/>
</dbReference>
<evidence type="ECO:0000259" key="2">
    <source>
        <dbReference type="Pfam" id="PF23752"/>
    </source>
</evidence>
<dbReference type="GO" id="GO:0005737">
    <property type="term" value="C:cytoplasm"/>
    <property type="evidence" value="ECO:0007669"/>
    <property type="project" value="TreeGrafter"/>
</dbReference>
<dbReference type="OrthoDB" id="1291858at2759"/>
<evidence type="ECO:0000259" key="3">
    <source>
        <dbReference type="Pfam" id="PF23753"/>
    </source>
</evidence>
<dbReference type="SUPFAM" id="SSF50978">
    <property type="entry name" value="WD40 repeat-like"/>
    <property type="match status" value="2"/>
</dbReference>